<protein>
    <submittedName>
        <fullName evidence="1">Uncharacterized protein</fullName>
    </submittedName>
</protein>
<dbReference type="Proteomes" id="UP000298663">
    <property type="component" value="Unassembled WGS sequence"/>
</dbReference>
<accession>A0A4U5N254</accession>
<reference evidence="1 2" key="1">
    <citation type="journal article" date="2015" name="Genome Biol.">
        <title>Comparative genomics of Steinernema reveals deeply conserved gene regulatory networks.</title>
        <authorList>
            <person name="Dillman A.R."/>
            <person name="Macchietto M."/>
            <person name="Porter C.F."/>
            <person name="Rogers A."/>
            <person name="Williams B."/>
            <person name="Antoshechkin I."/>
            <person name="Lee M.M."/>
            <person name="Goodwin Z."/>
            <person name="Lu X."/>
            <person name="Lewis E.E."/>
            <person name="Goodrich-Blair H."/>
            <person name="Stock S.P."/>
            <person name="Adams B.J."/>
            <person name="Sternberg P.W."/>
            <person name="Mortazavi A."/>
        </authorList>
    </citation>
    <scope>NUCLEOTIDE SEQUENCE [LARGE SCALE GENOMIC DNA]</scope>
    <source>
        <strain evidence="1 2">ALL</strain>
    </source>
</reference>
<sequence>MLYQMTKSGATIDQILYLKPISGLNQNLSNMDRVPIVFIQDLFKNLTVFKAVTEFARLPRNYGLCAKELEEKGHNKYLVLKNGSFDKVCFFDNKYNIIEADTQLFCPKFRTGKYVCFIDDNEDDLHENDCSTNHLDEFLKESGMLSLQIESSSFNSKWVETCSAWRSLQQVYVSIKLNESVLQLLNNLLNQEQLLCLRVPGDYDGVEEVELCSAFLQQKQFQGLRFSVWNEAAKNQLMLVASKNTDEFLGKTITWFCKATLHNDSFACVKCIQEGWISYRKGNVLVAYYSDTLNATAEEFMEDVVQCEILFV</sequence>
<proteinExistence type="predicted"/>
<name>A0A4U5N254_STECR</name>
<comment type="caution">
    <text evidence="1">The sequence shown here is derived from an EMBL/GenBank/DDBJ whole genome shotgun (WGS) entry which is preliminary data.</text>
</comment>
<evidence type="ECO:0000313" key="2">
    <source>
        <dbReference type="Proteomes" id="UP000298663"/>
    </source>
</evidence>
<dbReference type="EMBL" id="AZBU02000005">
    <property type="protein sequence ID" value="TKR76340.1"/>
    <property type="molecule type" value="Genomic_DNA"/>
</dbReference>
<evidence type="ECO:0000313" key="1">
    <source>
        <dbReference type="EMBL" id="TKR76340.1"/>
    </source>
</evidence>
<keyword evidence="2" id="KW-1185">Reference proteome</keyword>
<gene>
    <name evidence="1" type="ORF">L596_017493</name>
</gene>
<organism evidence="1 2">
    <name type="scientific">Steinernema carpocapsae</name>
    <name type="common">Entomopathogenic nematode</name>
    <dbReference type="NCBI Taxonomy" id="34508"/>
    <lineage>
        <taxon>Eukaryota</taxon>
        <taxon>Metazoa</taxon>
        <taxon>Ecdysozoa</taxon>
        <taxon>Nematoda</taxon>
        <taxon>Chromadorea</taxon>
        <taxon>Rhabditida</taxon>
        <taxon>Tylenchina</taxon>
        <taxon>Panagrolaimomorpha</taxon>
        <taxon>Strongyloidoidea</taxon>
        <taxon>Steinernematidae</taxon>
        <taxon>Steinernema</taxon>
    </lineage>
</organism>
<reference evidence="1 2" key="2">
    <citation type="journal article" date="2019" name="G3 (Bethesda)">
        <title>Hybrid Assembly of the Genome of the Entomopathogenic Nematode Steinernema carpocapsae Identifies the X-Chromosome.</title>
        <authorList>
            <person name="Serra L."/>
            <person name="Macchietto M."/>
            <person name="Macias-Munoz A."/>
            <person name="McGill C.J."/>
            <person name="Rodriguez I.M."/>
            <person name="Rodriguez B."/>
            <person name="Murad R."/>
            <person name="Mortazavi A."/>
        </authorList>
    </citation>
    <scope>NUCLEOTIDE SEQUENCE [LARGE SCALE GENOMIC DNA]</scope>
    <source>
        <strain evidence="1 2">ALL</strain>
    </source>
</reference>
<dbReference type="AlphaFoldDB" id="A0A4U5N254"/>